<name>A0A0M2XIL4_9CORY</name>
<dbReference type="PANTHER" id="PTHR46268:SF6">
    <property type="entry name" value="UNIVERSAL STRESS PROTEIN UP12"/>
    <property type="match status" value="1"/>
</dbReference>
<dbReference type="Proteomes" id="UP001558353">
    <property type="component" value="Unassembled WGS sequence"/>
</dbReference>
<dbReference type="KEGG" id="cxe:FOB82_00135"/>
<reference evidence="3" key="4">
    <citation type="submission" date="2024-01" db="EMBL/GenBank/DDBJ databases">
        <authorList>
            <person name="De La Cruz K.F."/>
            <person name="Townsend E.C."/>
            <person name="Salamzade R."/>
            <person name="Kalan L.R."/>
        </authorList>
    </citation>
    <scope>NUCLEOTIDE SEQUENCE</scope>
    <source>
        <strain evidence="3">LK2569</strain>
    </source>
</reference>
<comment type="similarity">
    <text evidence="1">Belongs to the universal stress protein A family.</text>
</comment>
<keyword evidence="8" id="KW-1185">Reference proteome</keyword>
<dbReference type="PANTHER" id="PTHR46268">
    <property type="entry name" value="STRESS RESPONSE PROTEIN NHAX"/>
    <property type="match status" value="1"/>
</dbReference>
<dbReference type="CDD" id="cd00293">
    <property type="entry name" value="USP-like"/>
    <property type="match status" value="1"/>
</dbReference>
<reference evidence="4 7" key="2">
    <citation type="submission" date="2020-04" db="EMBL/GenBank/DDBJ databases">
        <authorList>
            <person name="Hitch T.C.A."/>
            <person name="Wylensek D."/>
            <person name="Clavel T."/>
        </authorList>
    </citation>
    <scope>NUCLEOTIDE SEQUENCE [LARGE SCALE GENOMIC DNA]</scope>
    <source>
        <strain evidence="4 7">BL-383-APC-2I</strain>
    </source>
</reference>
<dbReference type="RefSeq" id="WP_046650618.1">
    <property type="nucleotide sequence ID" value="NZ_CP032788.1"/>
</dbReference>
<dbReference type="OrthoDB" id="3427787at2"/>
<dbReference type="InterPro" id="IPR014729">
    <property type="entry name" value="Rossmann-like_a/b/a_fold"/>
</dbReference>
<dbReference type="AlphaFoldDB" id="A0A0M2XIL4"/>
<evidence type="ECO:0000313" key="8">
    <source>
        <dbReference type="Proteomes" id="UP001558353"/>
    </source>
</evidence>
<dbReference type="InterPro" id="IPR006016">
    <property type="entry name" value="UspA"/>
</dbReference>
<evidence type="ECO:0000256" key="1">
    <source>
        <dbReference type="ARBA" id="ARBA00008791"/>
    </source>
</evidence>
<evidence type="ECO:0000313" key="4">
    <source>
        <dbReference type="EMBL" id="NMF09164.1"/>
    </source>
</evidence>
<dbReference type="Proteomes" id="UP000589552">
    <property type="component" value="Unassembled WGS sequence"/>
</dbReference>
<evidence type="ECO:0000313" key="6">
    <source>
        <dbReference type="Proteomes" id="UP000426857"/>
    </source>
</evidence>
<evidence type="ECO:0000259" key="2">
    <source>
        <dbReference type="Pfam" id="PF00582"/>
    </source>
</evidence>
<reference evidence="3 8" key="3">
    <citation type="journal article" date="2024" name="Fungal Genet. Biol.">
        <title>The porcine skin microbiome exhibits broad fungal antagonism.</title>
        <authorList>
            <person name="De La Cruz K.F."/>
            <person name="Townsend E.C."/>
            <person name="Alex Cheong J.Z."/>
            <person name="Salamzade R."/>
            <person name="Liu A."/>
            <person name="Sandstrom S."/>
            <person name="Davila E."/>
            <person name="Huang L."/>
            <person name="Xu K.H."/>
            <person name="Wu S.Y."/>
            <person name="Meudt J.J."/>
            <person name="Shanmuganayagam D."/>
            <person name="Gibson A.L.F."/>
            <person name="Kalan L.R."/>
        </authorList>
    </citation>
    <scope>NUCLEOTIDE SEQUENCE [LARGE SCALE GENOMIC DNA]</scope>
    <source>
        <strain evidence="3 8">LK2569</strain>
    </source>
</reference>
<dbReference type="SUPFAM" id="SSF52402">
    <property type="entry name" value="Adenine nucleotide alpha hydrolases-like"/>
    <property type="match status" value="1"/>
</dbReference>
<evidence type="ECO:0000313" key="5">
    <source>
        <dbReference type="EMBL" id="QGS33582.1"/>
    </source>
</evidence>
<dbReference type="EMBL" id="CP046322">
    <property type="protein sequence ID" value="QGS33582.1"/>
    <property type="molecule type" value="Genomic_DNA"/>
</dbReference>
<sequence>MSAYQTIVVGTDGSKSSLLAVERAAAIAAAFDATLVIGCAYYENQDAASSTLRQDSVQVLGDDPAQQNLDTAKAAAEAAGATKVETEIKAGSPVEALMALVNDRKADLLVVGNRGINSLTGRLLGSVPADVARQSDCDVMIVHTVA</sequence>
<organism evidence="4 7">
    <name type="scientific">Corynebacterium xerosis</name>
    <dbReference type="NCBI Taxonomy" id="1725"/>
    <lineage>
        <taxon>Bacteria</taxon>
        <taxon>Bacillati</taxon>
        <taxon>Actinomycetota</taxon>
        <taxon>Actinomycetes</taxon>
        <taxon>Mycobacteriales</taxon>
        <taxon>Corynebacteriaceae</taxon>
        <taxon>Corynebacterium</taxon>
    </lineage>
</organism>
<feature type="domain" description="UspA" evidence="2">
    <location>
        <begin position="4"/>
        <end position="143"/>
    </location>
</feature>
<protein>
    <submittedName>
        <fullName evidence="4">Universal stress protein</fullName>
    </submittedName>
</protein>
<evidence type="ECO:0000313" key="7">
    <source>
        <dbReference type="Proteomes" id="UP000589552"/>
    </source>
</evidence>
<proteinExistence type="inferred from homology"/>
<accession>A0A0M2XIL4</accession>
<dbReference type="GeneID" id="95320405"/>
<gene>
    <name evidence="5" type="ORF">FOB82_00135</name>
    <name evidence="4" type="ORF">HF852_06070</name>
    <name evidence="3" type="ORF">VVR64_11345</name>
</gene>
<dbReference type="Proteomes" id="UP000426857">
    <property type="component" value="Chromosome"/>
</dbReference>
<dbReference type="Gene3D" id="3.40.50.620">
    <property type="entry name" value="HUPs"/>
    <property type="match status" value="1"/>
</dbReference>
<dbReference type="PRINTS" id="PR01438">
    <property type="entry name" value="UNVRSLSTRESS"/>
</dbReference>
<dbReference type="Pfam" id="PF00582">
    <property type="entry name" value="Usp"/>
    <property type="match status" value="1"/>
</dbReference>
<reference evidence="5 6" key="1">
    <citation type="submission" date="2019-11" db="EMBL/GenBank/DDBJ databases">
        <title>FDA dAtabase for Regulatory Grade micrObial Sequences (FDA-ARGOS): Supporting development and validation of Infectious Disease Dx tests.</title>
        <authorList>
            <person name="Kerrigan L."/>
            <person name="Long C."/>
            <person name="Tallon L."/>
            <person name="Sadzewicz L."/>
            <person name="Vavikolanu K."/>
            <person name="Mehta A."/>
            <person name="Aluvathingal J."/>
            <person name="Nadendla S."/>
            <person name="Yan Y."/>
            <person name="Sichtig H."/>
        </authorList>
    </citation>
    <scope>NUCLEOTIDE SEQUENCE [LARGE SCALE GENOMIC DNA]</scope>
    <source>
        <strain evidence="5 6">FDAARGOS_674</strain>
    </source>
</reference>
<dbReference type="EMBL" id="JAYWMA010000017">
    <property type="protein sequence ID" value="MEX3529647.1"/>
    <property type="molecule type" value="Genomic_DNA"/>
</dbReference>
<dbReference type="EMBL" id="JABAGA010000003">
    <property type="protein sequence ID" value="NMF09164.1"/>
    <property type="molecule type" value="Genomic_DNA"/>
</dbReference>
<dbReference type="InterPro" id="IPR006015">
    <property type="entry name" value="Universal_stress_UspA"/>
</dbReference>
<evidence type="ECO:0000313" key="3">
    <source>
        <dbReference type="EMBL" id="MEX3529647.1"/>
    </source>
</evidence>